<dbReference type="EMBL" id="CAJEWN010001363">
    <property type="protein sequence ID" value="CAD2196809.1"/>
    <property type="molecule type" value="Genomic_DNA"/>
</dbReference>
<dbReference type="EMBL" id="CAJEWN010002784">
    <property type="protein sequence ID" value="CAD2205254.1"/>
    <property type="molecule type" value="Genomic_DNA"/>
</dbReference>
<accession>A0A6V7Y124</accession>
<feature type="compositionally biased region" description="Polar residues" evidence="1">
    <location>
        <begin position="1"/>
        <end position="38"/>
    </location>
</feature>
<feature type="region of interest" description="Disordered" evidence="1">
    <location>
        <begin position="1"/>
        <end position="45"/>
    </location>
</feature>
<evidence type="ECO:0000313" key="3">
    <source>
        <dbReference type="EMBL" id="CAD2205254.1"/>
    </source>
</evidence>
<proteinExistence type="predicted"/>
<evidence type="ECO:0000313" key="2">
    <source>
        <dbReference type="EMBL" id="CAD2196809.1"/>
    </source>
</evidence>
<dbReference type="AlphaFoldDB" id="A0A6V7Y124"/>
<organism evidence="3 4">
    <name type="scientific">Meloidogyne enterolobii</name>
    <name type="common">Root-knot nematode worm</name>
    <name type="synonym">Meloidogyne mayaguensis</name>
    <dbReference type="NCBI Taxonomy" id="390850"/>
    <lineage>
        <taxon>Eukaryota</taxon>
        <taxon>Metazoa</taxon>
        <taxon>Ecdysozoa</taxon>
        <taxon>Nematoda</taxon>
        <taxon>Chromadorea</taxon>
        <taxon>Rhabditida</taxon>
        <taxon>Tylenchina</taxon>
        <taxon>Tylenchomorpha</taxon>
        <taxon>Tylenchoidea</taxon>
        <taxon>Meloidogynidae</taxon>
        <taxon>Meloidogyninae</taxon>
        <taxon>Meloidogyne</taxon>
    </lineage>
</organism>
<protein>
    <submittedName>
        <fullName evidence="3">Uncharacterized protein</fullName>
    </submittedName>
</protein>
<sequence length="129" mass="15148">MSHGSQINLKLNSQNINNDTLNNQQKSSLNANKNQENTNRSHELLPNILPRRRLSWAVTEKPIQEEKLERQTNSEDTTNLRNDLIRLMIGEDKLLKVKVQYLEERTALNLQCPVNFEELELYFQAFKKN</sequence>
<comment type="caution">
    <text evidence="3">The sequence shown here is derived from an EMBL/GenBank/DDBJ whole genome shotgun (WGS) entry which is preliminary data.</text>
</comment>
<dbReference type="Proteomes" id="UP000580250">
    <property type="component" value="Unassembled WGS sequence"/>
</dbReference>
<name>A0A6V7Y124_MELEN</name>
<gene>
    <name evidence="2" type="ORF">MENT_LOCUS50005</name>
    <name evidence="3" type="ORF">MENT_LOCUS59054</name>
</gene>
<evidence type="ECO:0000313" key="4">
    <source>
        <dbReference type="Proteomes" id="UP000580250"/>
    </source>
</evidence>
<reference evidence="3 4" key="1">
    <citation type="submission" date="2020-08" db="EMBL/GenBank/DDBJ databases">
        <authorList>
            <person name="Koutsovoulos G."/>
            <person name="Danchin GJ E."/>
        </authorList>
    </citation>
    <scope>NUCLEOTIDE SEQUENCE [LARGE SCALE GENOMIC DNA]</scope>
</reference>
<evidence type="ECO:0000256" key="1">
    <source>
        <dbReference type="SAM" id="MobiDB-lite"/>
    </source>
</evidence>